<organism evidence="2 3">
    <name type="scientific">Noviherbaspirillum pedocola</name>
    <dbReference type="NCBI Taxonomy" id="2801341"/>
    <lineage>
        <taxon>Bacteria</taxon>
        <taxon>Pseudomonadati</taxon>
        <taxon>Pseudomonadota</taxon>
        <taxon>Betaproteobacteria</taxon>
        <taxon>Burkholderiales</taxon>
        <taxon>Oxalobacteraceae</taxon>
        <taxon>Noviherbaspirillum</taxon>
    </lineage>
</organism>
<gene>
    <name evidence="2" type="ORF">JJB74_13730</name>
</gene>
<keyword evidence="1" id="KW-0732">Signal</keyword>
<feature type="signal peptide" evidence="1">
    <location>
        <begin position="1"/>
        <end position="29"/>
    </location>
</feature>
<sequence>MRHIQRRQQSTAFGAAAALHLSIAGFAGACISPEEVLMALDPVPDHHLAGLRRIEFSPEEARCCPPSVVAAYLQRERCICFYRLPAWPMFRHVLHHEIGHHVFALIISSKVKTQWTQRAVRRGAPASAYGATSVGEDFAECYARHLRGEPVDSASAAKEAFMRELVFSGAPWTLKEQQLL</sequence>
<reference evidence="2" key="1">
    <citation type="submission" date="2021-01" db="EMBL/GenBank/DDBJ databases">
        <title>Genome sequence of strain Noviherbaspirillum sp. DKR-6.</title>
        <authorList>
            <person name="Chaudhary D.K."/>
        </authorList>
    </citation>
    <scope>NUCLEOTIDE SEQUENCE</scope>
    <source>
        <strain evidence="2">DKR-6</strain>
    </source>
</reference>
<feature type="chain" id="PRO_5036751374" evidence="1">
    <location>
        <begin position="30"/>
        <end position="180"/>
    </location>
</feature>
<dbReference type="RefSeq" id="WP_200592454.1">
    <property type="nucleotide sequence ID" value="NZ_JAEPBG010000005.1"/>
</dbReference>
<keyword evidence="3" id="KW-1185">Reference proteome</keyword>
<dbReference type="PROSITE" id="PS51257">
    <property type="entry name" value="PROKAR_LIPOPROTEIN"/>
    <property type="match status" value="1"/>
</dbReference>
<evidence type="ECO:0000256" key="1">
    <source>
        <dbReference type="SAM" id="SignalP"/>
    </source>
</evidence>
<proteinExistence type="predicted"/>
<evidence type="ECO:0000313" key="3">
    <source>
        <dbReference type="Proteomes" id="UP000622890"/>
    </source>
</evidence>
<dbReference type="EMBL" id="JAEPBG010000005">
    <property type="protein sequence ID" value="MBK4735678.1"/>
    <property type="molecule type" value="Genomic_DNA"/>
</dbReference>
<protein>
    <submittedName>
        <fullName evidence="2">Uncharacterized protein</fullName>
    </submittedName>
</protein>
<comment type="caution">
    <text evidence="2">The sequence shown here is derived from an EMBL/GenBank/DDBJ whole genome shotgun (WGS) entry which is preliminary data.</text>
</comment>
<evidence type="ECO:0000313" key="2">
    <source>
        <dbReference type="EMBL" id="MBK4735678.1"/>
    </source>
</evidence>
<dbReference type="AlphaFoldDB" id="A0A934SUS5"/>
<name>A0A934SUS5_9BURK</name>
<dbReference type="Proteomes" id="UP000622890">
    <property type="component" value="Unassembled WGS sequence"/>
</dbReference>
<accession>A0A934SUS5</accession>